<name>A0AA38HBP4_9TREE</name>
<dbReference type="AlphaFoldDB" id="A0AA38HBP4"/>
<dbReference type="InterPro" id="IPR036140">
    <property type="entry name" value="PFN_sf"/>
</dbReference>
<dbReference type="Proteomes" id="UP001164286">
    <property type="component" value="Unassembled WGS sequence"/>
</dbReference>
<gene>
    <name evidence="2" type="ORF">MKK02DRAFT_45887</name>
</gene>
<proteinExistence type="predicted"/>
<evidence type="ECO:0000313" key="3">
    <source>
        <dbReference type="Proteomes" id="UP001164286"/>
    </source>
</evidence>
<sequence length="176" mass="18712">MTTQNLNTGPLRSSGHKEPTEEHATVAQLKTRGDNGDPEQLLQNRLLSSDQVARGALYDHDDFECVAAGGKGGKFDLGAEDVRKIFDGLLTYSRVDDPTAAGGAGTPPKHITLGNEGKADVKNGDGDMMLAEKDGRTFIAARTATLIMIIEGAENANQETLVGLVKSFLEGLQMLT</sequence>
<organism evidence="2 3">
    <name type="scientific">Dioszegia hungarica</name>
    <dbReference type="NCBI Taxonomy" id="4972"/>
    <lineage>
        <taxon>Eukaryota</taxon>
        <taxon>Fungi</taxon>
        <taxon>Dikarya</taxon>
        <taxon>Basidiomycota</taxon>
        <taxon>Agaricomycotina</taxon>
        <taxon>Tremellomycetes</taxon>
        <taxon>Tremellales</taxon>
        <taxon>Bulleribasidiaceae</taxon>
        <taxon>Dioszegia</taxon>
    </lineage>
</organism>
<evidence type="ECO:0000313" key="2">
    <source>
        <dbReference type="EMBL" id="KAI9637175.1"/>
    </source>
</evidence>
<dbReference type="GeneID" id="77732865"/>
<feature type="compositionally biased region" description="Basic and acidic residues" evidence="1">
    <location>
        <begin position="15"/>
        <end position="24"/>
    </location>
</feature>
<comment type="caution">
    <text evidence="2">The sequence shown here is derived from an EMBL/GenBank/DDBJ whole genome shotgun (WGS) entry which is preliminary data.</text>
</comment>
<dbReference type="Gene3D" id="3.30.450.30">
    <property type="entry name" value="Dynein light chain 2a, cytoplasmic"/>
    <property type="match status" value="1"/>
</dbReference>
<dbReference type="RefSeq" id="XP_052946952.1">
    <property type="nucleotide sequence ID" value="XM_053093660.1"/>
</dbReference>
<evidence type="ECO:0008006" key="4">
    <source>
        <dbReference type="Google" id="ProtNLM"/>
    </source>
</evidence>
<dbReference type="EMBL" id="JAKWFO010000005">
    <property type="protein sequence ID" value="KAI9637175.1"/>
    <property type="molecule type" value="Genomic_DNA"/>
</dbReference>
<keyword evidence="3" id="KW-1185">Reference proteome</keyword>
<evidence type="ECO:0000256" key="1">
    <source>
        <dbReference type="SAM" id="MobiDB-lite"/>
    </source>
</evidence>
<feature type="compositionally biased region" description="Polar residues" evidence="1">
    <location>
        <begin position="1"/>
        <end position="11"/>
    </location>
</feature>
<accession>A0AA38HBP4</accession>
<feature type="region of interest" description="Disordered" evidence="1">
    <location>
        <begin position="1"/>
        <end position="39"/>
    </location>
</feature>
<protein>
    <recommendedName>
        <fullName evidence="4">Profilin</fullName>
    </recommendedName>
</protein>
<dbReference type="SUPFAM" id="SSF55770">
    <property type="entry name" value="Profilin (actin-binding protein)"/>
    <property type="match status" value="1"/>
</dbReference>
<reference evidence="2" key="1">
    <citation type="journal article" date="2022" name="G3 (Bethesda)">
        <title>High quality genome of the basidiomycete yeast Dioszegia hungarica PDD-24b-2 isolated from cloud water.</title>
        <authorList>
            <person name="Jarrige D."/>
            <person name="Haridas S."/>
            <person name="Bleykasten-Grosshans C."/>
            <person name="Joly M."/>
            <person name="Nadalig T."/>
            <person name="Sancelme M."/>
            <person name="Vuilleumier S."/>
            <person name="Grigoriev I.V."/>
            <person name="Amato P."/>
            <person name="Bringel F."/>
        </authorList>
    </citation>
    <scope>NUCLEOTIDE SEQUENCE</scope>
    <source>
        <strain evidence="2">PDD-24b-2</strain>
    </source>
</reference>